<dbReference type="PANTHER" id="PTHR24305">
    <property type="entry name" value="CYTOCHROME P450"/>
    <property type="match status" value="1"/>
</dbReference>
<dbReference type="Gene3D" id="1.10.630.10">
    <property type="entry name" value="Cytochrome P450"/>
    <property type="match status" value="1"/>
</dbReference>
<protein>
    <submittedName>
        <fullName evidence="8">Putative cytochrome P450 oxidoreductase</fullName>
    </submittedName>
</protein>
<dbReference type="InterPro" id="IPR050121">
    <property type="entry name" value="Cytochrome_P450_monoxygenase"/>
</dbReference>
<keyword evidence="3 7" id="KW-0479">Metal-binding</keyword>
<dbReference type="Proteomes" id="UP000235023">
    <property type="component" value="Unassembled WGS sequence"/>
</dbReference>
<dbReference type="InterPro" id="IPR036396">
    <property type="entry name" value="Cyt_P450_sf"/>
</dbReference>
<dbReference type="CDD" id="cd00302">
    <property type="entry name" value="cytochrome_P450"/>
    <property type="match status" value="1"/>
</dbReference>
<proteinExistence type="inferred from homology"/>
<gene>
    <name evidence="8" type="ORF">BDW42DRAFT_198333</name>
</gene>
<comment type="similarity">
    <text evidence="2">Belongs to the cytochrome P450 family.</text>
</comment>
<accession>A0A2J5I9W1</accession>
<evidence type="ECO:0000256" key="2">
    <source>
        <dbReference type="ARBA" id="ARBA00010617"/>
    </source>
</evidence>
<dbReference type="GO" id="GO:0004497">
    <property type="term" value="F:monooxygenase activity"/>
    <property type="evidence" value="ECO:0007669"/>
    <property type="project" value="UniProtKB-KW"/>
</dbReference>
<keyword evidence="4" id="KW-0560">Oxidoreductase</keyword>
<evidence type="ECO:0000256" key="1">
    <source>
        <dbReference type="ARBA" id="ARBA00001971"/>
    </source>
</evidence>
<name>A0A2J5I9W1_9EURO</name>
<keyword evidence="6" id="KW-0503">Monooxygenase</keyword>
<evidence type="ECO:0000313" key="8">
    <source>
        <dbReference type="EMBL" id="PLN86848.1"/>
    </source>
</evidence>
<evidence type="ECO:0000256" key="5">
    <source>
        <dbReference type="ARBA" id="ARBA00023004"/>
    </source>
</evidence>
<dbReference type="PANTHER" id="PTHR24305:SF87">
    <property type="entry name" value="CYTOCHROME P450 MONOOXYGENASE ALND-RELATED"/>
    <property type="match status" value="1"/>
</dbReference>
<dbReference type="GO" id="GO:0016705">
    <property type="term" value="F:oxidoreductase activity, acting on paired donors, with incorporation or reduction of molecular oxygen"/>
    <property type="evidence" value="ECO:0007669"/>
    <property type="project" value="InterPro"/>
</dbReference>
<dbReference type="GO" id="GO:0020037">
    <property type="term" value="F:heme binding"/>
    <property type="evidence" value="ECO:0007669"/>
    <property type="project" value="InterPro"/>
</dbReference>
<evidence type="ECO:0000256" key="7">
    <source>
        <dbReference type="PIRSR" id="PIRSR602403-1"/>
    </source>
</evidence>
<dbReference type="EMBL" id="KZ559496">
    <property type="protein sequence ID" value="PLN86848.1"/>
    <property type="molecule type" value="Genomic_DNA"/>
</dbReference>
<dbReference type="InterPro" id="IPR001128">
    <property type="entry name" value="Cyt_P450"/>
</dbReference>
<evidence type="ECO:0000256" key="6">
    <source>
        <dbReference type="ARBA" id="ARBA00023033"/>
    </source>
</evidence>
<comment type="cofactor">
    <cofactor evidence="1 7">
        <name>heme</name>
        <dbReference type="ChEBI" id="CHEBI:30413"/>
    </cofactor>
</comment>
<dbReference type="Pfam" id="PF00067">
    <property type="entry name" value="p450"/>
    <property type="match status" value="2"/>
</dbReference>
<dbReference type="GO" id="GO:0005506">
    <property type="term" value="F:iron ion binding"/>
    <property type="evidence" value="ECO:0007669"/>
    <property type="project" value="InterPro"/>
</dbReference>
<dbReference type="OrthoDB" id="1470350at2759"/>
<keyword evidence="5 7" id="KW-0408">Iron</keyword>
<evidence type="ECO:0000313" key="9">
    <source>
        <dbReference type="Proteomes" id="UP000235023"/>
    </source>
</evidence>
<organism evidence="8 9">
    <name type="scientific">Aspergillus taichungensis</name>
    <dbReference type="NCBI Taxonomy" id="482145"/>
    <lineage>
        <taxon>Eukaryota</taxon>
        <taxon>Fungi</taxon>
        <taxon>Dikarya</taxon>
        <taxon>Ascomycota</taxon>
        <taxon>Pezizomycotina</taxon>
        <taxon>Eurotiomycetes</taxon>
        <taxon>Eurotiomycetidae</taxon>
        <taxon>Eurotiales</taxon>
        <taxon>Aspergillaceae</taxon>
        <taxon>Aspergillus</taxon>
        <taxon>Aspergillus subgen. Circumdati</taxon>
    </lineage>
</organism>
<keyword evidence="9" id="KW-1185">Reference proteome</keyword>
<dbReference type="InterPro" id="IPR002403">
    <property type="entry name" value="Cyt_P450_E_grp-IV"/>
</dbReference>
<dbReference type="PRINTS" id="PR00465">
    <property type="entry name" value="EP450IV"/>
</dbReference>
<feature type="binding site" description="axial binding residue" evidence="7">
    <location>
        <position position="453"/>
    </location>
    <ligand>
        <name>heme</name>
        <dbReference type="ChEBI" id="CHEBI:30413"/>
    </ligand>
    <ligandPart>
        <name>Fe</name>
        <dbReference type="ChEBI" id="CHEBI:18248"/>
    </ligandPart>
</feature>
<reference evidence="9" key="1">
    <citation type="submission" date="2017-12" db="EMBL/GenBank/DDBJ databases">
        <authorList>
            <consortium name="DOE Joint Genome Institute"/>
            <person name="Mondo S.J."/>
            <person name="Kjaerbolling I."/>
            <person name="Vesth T.C."/>
            <person name="Frisvad J.C."/>
            <person name="Nybo J.L."/>
            <person name="Theobald S."/>
            <person name="Kuo A."/>
            <person name="Bowyer P."/>
            <person name="Matsuda Y."/>
            <person name="Lyhne E.K."/>
            <person name="Kogle M.E."/>
            <person name="Clum A."/>
            <person name="Lipzen A."/>
            <person name="Salamov A."/>
            <person name="Ngan C.Y."/>
            <person name="Daum C."/>
            <person name="Chiniquy J."/>
            <person name="Barry K."/>
            <person name="LaButti K."/>
            <person name="Haridas S."/>
            <person name="Simmons B.A."/>
            <person name="Magnuson J.K."/>
            <person name="Mortensen U.H."/>
            <person name="Larsen T.O."/>
            <person name="Grigoriev I.V."/>
            <person name="Baker S.E."/>
            <person name="Andersen M.R."/>
            <person name="Nordberg H.P."/>
            <person name="Cantor M.N."/>
            <person name="Hua S.X."/>
        </authorList>
    </citation>
    <scope>NUCLEOTIDE SEQUENCE [LARGE SCALE GENOMIC DNA]</scope>
    <source>
        <strain evidence="9">IBT 19404</strain>
    </source>
</reference>
<dbReference type="AlphaFoldDB" id="A0A2J5I9W1"/>
<dbReference type="PRINTS" id="PR00385">
    <property type="entry name" value="P450"/>
</dbReference>
<dbReference type="SUPFAM" id="SSF48264">
    <property type="entry name" value="Cytochrome P450"/>
    <property type="match status" value="1"/>
</dbReference>
<evidence type="ECO:0000256" key="3">
    <source>
        <dbReference type="ARBA" id="ARBA00022723"/>
    </source>
</evidence>
<keyword evidence="7" id="KW-0349">Heme</keyword>
<sequence length="513" mass="58528">MTTKLMYLMESGTSDEKCVPVDMSNVKTLDDLKRGAASMFSVAVPDSISFHADSGLLGSIDEIQQVSTKIAVCVDKLAVREPGGPQELPFVGSYFEIHPDHLGNHERLFQRYGNVIKTVVMGRTVYVTNDPRVSEVVFGENEFFTKKTTDWNHPLFWLSHVDSLFTANTESERLQVAHKFIPPSMSPKAIQNHMPSMQRNIEKSFTLFDELDNRHEAWNAFQHMLKLSSQMITDIVFGMDLGHFDKVDTPLHEMVALVAELVRLVRQASLSFEWLKYAAVQSSCLAEYLRRAVDEENKKLPDEYIRSNLVIVLAAGISTSSSTFSHIIYLLAHYPDTQRKILQELINNDVAPDKNWTYDSLMSLPYLDAFVKETLRLHGPAFQPSRNAKKDVIVPGAYRLPAGAVVNPLFSSIHRNKEYWENPGLFYPERWLLPNAKKHRMAYAPFAGGPRGCVGFNLAHIELRMTMAMLVFRYEFSDVSPDPVIYDHEYLLERLSNCYVRAKRRTAWPEKDL</sequence>
<evidence type="ECO:0000256" key="4">
    <source>
        <dbReference type="ARBA" id="ARBA00023002"/>
    </source>
</evidence>